<dbReference type="Pfam" id="PF07724">
    <property type="entry name" value="AAA_2"/>
    <property type="match status" value="1"/>
</dbReference>
<evidence type="ECO:0000256" key="5">
    <source>
        <dbReference type="PROSITE-ProRule" id="PRU01251"/>
    </source>
</evidence>
<dbReference type="KEGG" id="dmr:Deima_2564"/>
<dbReference type="InterPro" id="IPR018368">
    <property type="entry name" value="ClpA/B_CS1"/>
</dbReference>
<keyword evidence="10" id="KW-1185">Reference proteome</keyword>
<comment type="similarity">
    <text evidence="6">Belongs to the ClpA/ClpB family.</text>
</comment>
<dbReference type="SMART" id="SM00382">
    <property type="entry name" value="AAA"/>
    <property type="match status" value="2"/>
</dbReference>
<dbReference type="AlphaFoldDB" id="E8UAV9"/>
<keyword evidence="2 6" id="KW-0547">Nucleotide-binding</keyword>
<dbReference type="InterPro" id="IPR019489">
    <property type="entry name" value="Clp_ATPase_C"/>
</dbReference>
<dbReference type="Pfam" id="PF00004">
    <property type="entry name" value="AAA"/>
    <property type="match status" value="1"/>
</dbReference>
<dbReference type="HOGENOM" id="CLU_005070_4_1_0"/>
<dbReference type="CDD" id="cd19499">
    <property type="entry name" value="RecA-like_ClpB_Hsp104-like"/>
    <property type="match status" value="1"/>
</dbReference>
<feature type="domain" description="Clp R" evidence="8">
    <location>
        <begin position="1"/>
        <end position="143"/>
    </location>
</feature>
<reference evidence="9 10" key="1">
    <citation type="journal article" date="2011" name="Stand. Genomic Sci.">
        <title>Complete genome sequence of Deinococcus maricopensis type strain (LB-34).</title>
        <authorList>
            <person name="Pukall R."/>
            <person name="Zeytun A."/>
            <person name="Lucas S."/>
            <person name="Lapidus A."/>
            <person name="Hammon N."/>
            <person name="Deshpande S."/>
            <person name="Nolan M."/>
            <person name="Cheng J.F."/>
            <person name="Pitluck S."/>
            <person name="Liolios K."/>
            <person name="Pagani I."/>
            <person name="Mikhailova N."/>
            <person name="Ivanova N."/>
            <person name="Mavromatis K."/>
            <person name="Pati A."/>
            <person name="Tapia R."/>
            <person name="Han C."/>
            <person name="Goodwin L."/>
            <person name="Chen A."/>
            <person name="Palaniappan K."/>
            <person name="Land M."/>
            <person name="Hauser L."/>
            <person name="Chang Y.J."/>
            <person name="Jeffries C.D."/>
            <person name="Brambilla E.M."/>
            <person name="Rohde M."/>
            <person name="Goker M."/>
            <person name="Detter J.C."/>
            <person name="Woyke T."/>
            <person name="Bristow J."/>
            <person name="Eisen J.A."/>
            <person name="Markowitz V."/>
            <person name="Hugenholtz P."/>
            <person name="Kyrpides N.C."/>
            <person name="Klenk H.P."/>
        </authorList>
    </citation>
    <scope>NUCLEOTIDE SEQUENCE [LARGE SCALE GENOMIC DNA]</scope>
    <source>
        <strain evidence="10">DSM 21211 / LMG 22137 / NRRL B-23946 / LB-34</strain>
    </source>
</reference>
<dbReference type="PANTHER" id="PTHR11638">
    <property type="entry name" value="ATP-DEPENDENT CLP PROTEASE"/>
    <property type="match status" value="1"/>
</dbReference>
<evidence type="ECO:0000256" key="3">
    <source>
        <dbReference type="ARBA" id="ARBA00022840"/>
    </source>
</evidence>
<name>E8UAV9_DEIML</name>
<dbReference type="Pfam" id="PF10431">
    <property type="entry name" value="ClpB_D2-small"/>
    <property type="match status" value="1"/>
</dbReference>
<dbReference type="SUPFAM" id="SSF52540">
    <property type="entry name" value="P-loop containing nucleoside triphosphate hydrolases"/>
    <property type="match status" value="2"/>
</dbReference>
<dbReference type="PRINTS" id="PR00300">
    <property type="entry name" value="CLPPROTEASEA"/>
</dbReference>
<evidence type="ECO:0000313" key="10">
    <source>
        <dbReference type="Proteomes" id="UP000008635"/>
    </source>
</evidence>
<dbReference type="GO" id="GO:0034605">
    <property type="term" value="P:cellular response to heat"/>
    <property type="evidence" value="ECO:0007669"/>
    <property type="project" value="TreeGrafter"/>
</dbReference>
<dbReference type="Gene3D" id="1.10.1780.10">
    <property type="entry name" value="Clp, N-terminal domain"/>
    <property type="match status" value="1"/>
</dbReference>
<proteinExistence type="inferred from homology"/>
<dbReference type="Proteomes" id="UP000008635">
    <property type="component" value="Chromosome"/>
</dbReference>
<dbReference type="InterPro" id="IPR027417">
    <property type="entry name" value="P-loop_NTPase"/>
</dbReference>
<evidence type="ECO:0000256" key="2">
    <source>
        <dbReference type="ARBA" id="ARBA00022741"/>
    </source>
</evidence>
<dbReference type="Gene3D" id="3.40.50.300">
    <property type="entry name" value="P-loop containing nucleotide triphosphate hydrolases"/>
    <property type="match status" value="2"/>
</dbReference>
<dbReference type="CDD" id="cd00009">
    <property type="entry name" value="AAA"/>
    <property type="match status" value="1"/>
</dbReference>
<dbReference type="SMART" id="SM01086">
    <property type="entry name" value="ClpB_D2-small"/>
    <property type="match status" value="1"/>
</dbReference>
<dbReference type="InterPro" id="IPR036628">
    <property type="entry name" value="Clp_N_dom_sf"/>
</dbReference>
<dbReference type="Pfam" id="PF17871">
    <property type="entry name" value="AAA_lid_9"/>
    <property type="match status" value="1"/>
</dbReference>
<dbReference type="SUPFAM" id="SSF81923">
    <property type="entry name" value="Double Clp-N motif"/>
    <property type="match status" value="1"/>
</dbReference>
<keyword evidence="4 6" id="KW-0143">Chaperone</keyword>
<dbReference type="Pfam" id="PF02861">
    <property type="entry name" value="Clp_N"/>
    <property type="match status" value="1"/>
</dbReference>
<dbReference type="eggNOG" id="COG0542">
    <property type="taxonomic scope" value="Bacteria"/>
</dbReference>
<gene>
    <name evidence="9" type="ordered locus">Deima_2564</name>
</gene>
<keyword evidence="3 6" id="KW-0067">ATP-binding</keyword>
<dbReference type="InterPro" id="IPR004176">
    <property type="entry name" value="Clp_R_N"/>
</dbReference>
<dbReference type="Gene3D" id="1.10.8.60">
    <property type="match status" value="2"/>
</dbReference>
<dbReference type="InterPro" id="IPR001270">
    <property type="entry name" value="ClpA/B"/>
</dbReference>
<dbReference type="GO" id="GO:0005524">
    <property type="term" value="F:ATP binding"/>
    <property type="evidence" value="ECO:0007669"/>
    <property type="project" value="UniProtKB-KW"/>
</dbReference>
<dbReference type="PROSITE" id="PS00870">
    <property type="entry name" value="CLPAB_1"/>
    <property type="match status" value="1"/>
</dbReference>
<evidence type="ECO:0000256" key="7">
    <source>
        <dbReference type="SAM" id="MobiDB-lite"/>
    </source>
</evidence>
<organism evidence="9 10">
    <name type="scientific">Deinococcus maricopensis (strain DSM 21211 / LMG 22137 / NRRL B-23946 / LB-34)</name>
    <dbReference type="NCBI Taxonomy" id="709986"/>
    <lineage>
        <taxon>Bacteria</taxon>
        <taxon>Thermotogati</taxon>
        <taxon>Deinococcota</taxon>
        <taxon>Deinococci</taxon>
        <taxon>Deinococcales</taxon>
        <taxon>Deinococcaceae</taxon>
        <taxon>Deinococcus</taxon>
    </lineage>
</organism>
<keyword evidence="1 5" id="KW-0677">Repeat</keyword>
<dbReference type="EMBL" id="CP002454">
    <property type="protein sequence ID" value="ADV68198.1"/>
    <property type="molecule type" value="Genomic_DNA"/>
</dbReference>
<dbReference type="InterPro" id="IPR028299">
    <property type="entry name" value="ClpA/B_CS2"/>
</dbReference>
<sequence>MMFTPDLQAALTRALHLADSFGHDLVTLEHLLHALTEELTVRGALAALGADPVEVRADLEAEFEQLEGNGEPPELTLAVQRVLHRAVLQLRAAGREDTPADGVRVLAELLDEEDSPARYALESRGVTRVDVLAWISHGRARMPGANEKRSVTGVNDPAEEGGAASEPLEAYTEDFTARARAGQLDPVIGRDAEIERALHVLARRTKNNPVLVGEPGVGKTAIAEGLAARLTEPDAPAFLQGARVLALDMGALLAGTRYRGDFEERLKAVLDALKGEQAVLFIDELHTIVGAGAVQGGSLDAANLLKPMLARGELRIMGATTNAELRHLQQDKALWRRFQPIDVPEPDEETAVRILRGLAPRYAAHHGVTYTDAALDVSVQLSARHLRDRHLPDKAIDVIDEAGAARSARGAGGTIDVPDVEATVARMARVPVGRVSAEQTRTLATLETDLQARVFGQDEAVRQVAGAVKLARAGLRDPRRPQGAFLFAGPTGVGKTELARALADVLGVNLIRFDMSEYGEAHTVSRLIGAPPGYVGFDQGGLLTDGLARTPHAVVLLDEIEKAHPDIYNVFLQLLDHGTLTDHTGKVADARGAVFIFTTNAGAADAARPALGFGRADRAGEESEAVNRTFTPEFRNRLDAVIHFRALPRDVMTRVVDKFVAQLAGQLAERDVRLSVTPTARERLATLGFDPALGARPLARVIETRLARPLADELLFGRLQQGGSVVADVNDAGEFTFRVRRKTPRAGEPRPVD</sequence>
<protein>
    <submittedName>
        <fullName evidence="9">ATPase AAA-2 domain protein</fullName>
    </submittedName>
</protein>
<evidence type="ECO:0000256" key="1">
    <source>
        <dbReference type="ARBA" id="ARBA00022737"/>
    </source>
</evidence>
<dbReference type="PROSITE" id="PS00871">
    <property type="entry name" value="CLPAB_2"/>
    <property type="match status" value="1"/>
</dbReference>
<dbReference type="PROSITE" id="PS51903">
    <property type="entry name" value="CLP_R"/>
    <property type="match status" value="1"/>
</dbReference>
<evidence type="ECO:0000256" key="6">
    <source>
        <dbReference type="RuleBase" id="RU004432"/>
    </source>
</evidence>
<evidence type="ECO:0000313" key="9">
    <source>
        <dbReference type="EMBL" id="ADV68198.1"/>
    </source>
</evidence>
<feature type="region of interest" description="Disordered" evidence="7">
    <location>
        <begin position="145"/>
        <end position="167"/>
    </location>
</feature>
<dbReference type="InterPro" id="IPR003593">
    <property type="entry name" value="AAA+_ATPase"/>
</dbReference>
<dbReference type="STRING" id="709986.Deima_2564"/>
<dbReference type="GO" id="GO:0016887">
    <property type="term" value="F:ATP hydrolysis activity"/>
    <property type="evidence" value="ECO:0007669"/>
    <property type="project" value="InterPro"/>
</dbReference>
<accession>E8UAV9</accession>
<evidence type="ECO:0000259" key="8">
    <source>
        <dbReference type="PROSITE" id="PS51903"/>
    </source>
</evidence>
<reference evidence="10" key="2">
    <citation type="submission" date="2011-01" db="EMBL/GenBank/DDBJ databases">
        <title>The complete genome of Deinococcus maricopensis DSM 21211.</title>
        <authorList>
            <consortium name="US DOE Joint Genome Institute (JGI-PGF)"/>
            <person name="Lucas S."/>
            <person name="Copeland A."/>
            <person name="Lapidus A."/>
            <person name="Goodwin L."/>
            <person name="Pitluck S."/>
            <person name="Kyrpides N."/>
            <person name="Mavromatis K."/>
            <person name="Pagani I."/>
            <person name="Ivanova N."/>
            <person name="Ovchinnikova G."/>
            <person name="Zeytun A."/>
            <person name="Detter J.C."/>
            <person name="Han C."/>
            <person name="Land M."/>
            <person name="Hauser L."/>
            <person name="Markowitz V."/>
            <person name="Cheng J.-F."/>
            <person name="Hugenholtz P."/>
            <person name="Woyke T."/>
            <person name="Wu D."/>
            <person name="Pukall R."/>
            <person name="Gehrich-Schroeter G."/>
            <person name="Brambilla E."/>
            <person name="Klenk H.-P."/>
            <person name="Eisen J.A."/>
        </authorList>
    </citation>
    <scope>NUCLEOTIDE SEQUENCE [LARGE SCALE GENOMIC DNA]</scope>
    <source>
        <strain evidence="10">DSM 21211 / LMG 22137 / NRRL B-23946 / LB-34</strain>
    </source>
</reference>
<dbReference type="InterPro" id="IPR050130">
    <property type="entry name" value="ClpA_ClpB"/>
</dbReference>
<dbReference type="GO" id="GO:0005737">
    <property type="term" value="C:cytoplasm"/>
    <property type="evidence" value="ECO:0007669"/>
    <property type="project" value="TreeGrafter"/>
</dbReference>
<dbReference type="PANTHER" id="PTHR11638:SF111">
    <property type="entry name" value="ATP-DEPENDENT CLP PROTEASE ATP-BINDING SUBUNIT CLPA"/>
    <property type="match status" value="1"/>
</dbReference>
<evidence type="ECO:0000256" key="4">
    <source>
        <dbReference type="ARBA" id="ARBA00023186"/>
    </source>
</evidence>
<dbReference type="InterPro" id="IPR003959">
    <property type="entry name" value="ATPase_AAA_core"/>
</dbReference>
<dbReference type="InterPro" id="IPR041546">
    <property type="entry name" value="ClpA/ClpB_AAA_lid"/>
</dbReference>